<proteinExistence type="predicted"/>
<sequence>MATSSESWSKTATTGSDIHGEESSPTSPSPALRQQRSHKLSSFYSLITCKSDSLFSNSSHKTVNNPTSNSSTTSISNTGEGNPVQFPVLKQAKSVSSMKGLMWPSTSTGPSLPRSHSFTVRLRKKYSWPGLVKGDEAELQDSGAESPTGTPNTSTHDLERGGQGSRPRRTSKLKQLIYQPGSSSNHTVPTTDPSDAVSRLSTKRPTVVKPTLICVVGEGLDSKRRDHTKPSPTSIASPHTIDTIISSAKRCRITSSNPVIIVSSHSYFKNVED</sequence>
<accession>A0A9P5PY28</accession>
<dbReference type="Proteomes" id="UP000772434">
    <property type="component" value="Unassembled WGS sequence"/>
</dbReference>
<feature type="region of interest" description="Disordered" evidence="1">
    <location>
        <begin position="1"/>
        <end position="37"/>
    </location>
</feature>
<gene>
    <name evidence="2" type="ORF">BDP27DRAFT_647378</name>
</gene>
<evidence type="ECO:0000313" key="3">
    <source>
        <dbReference type="Proteomes" id="UP000772434"/>
    </source>
</evidence>
<feature type="compositionally biased region" description="Low complexity" evidence="1">
    <location>
        <begin position="62"/>
        <end position="78"/>
    </location>
</feature>
<feature type="region of interest" description="Disordered" evidence="1">
    <location>
        <begin position="55"/>
        <end position="85"/>
    </location>
</feature>
<organism evidence="2 3">
    <name type="scientific">Rhodocollybia butyracea</name>
    <dbReference type="NCBI Taxonomy" id="206335"/>
    <lineage>
        <taxon>Eukaryota</taxon>
        <taxon>Fungi</taxon>
        <taxon>Dikarya</taxon>
        <taxon>Basidiomycota</taxon>
        <taxon>Agaricomycotina</taxon>
        <taxon>Agaricomycetes</taxon>
        <taxon>Agaricomycetidae</taxon>
        <taxon>Agaricales</taxon>
        <taxon>Marasmiineae</taxon>
        <taxon>Omphalotaceae</taxon>
        <taxon>Rhodocollybia</taxon>
    </lineage>
</organism>
<feature type="compositionally biased region" description="Polar residues" evidence="1">
    <location>
        <begin position="180"/>
        <end position="203"/>
    </location>
</feature>
<feature type="region of interest" description="Disordered" evidence="1">
    <location>
        <begin position="135"/>
        <end position="203"/>
    </location>
</feature>
<feature type="compositionally biased region" description="Polar residues" evidence="1">
    <location>
        <begin position="143"/>
        <end position="155"/>
    </location>
</feature>
<keyword evidence="3" id="KW-1185">Reference proteome</keyword>
<dbReference type="EMBL" id="JADNRY010000044">
    <property type="protein sequence ID" value="KAF9070150.1"/>
    <property type="molecule type" value="Genomic_DNA"/>
</dbReference>
<comment type="caution">
    <text evidence="2">The sequence shown here is derived from an EMBL/GenBank/DDBJ whole genome shotgun (WGS) entry which is preliminary data.</text>
</comment>
<evidence type="ECO:0000313" key="2">
    <source>
        <dbReference type="EMBL" id="KAF9070150.1"/>
    </source>
</evidence>
<name>A0A9P5PY28_9AGAR</name>
<protein>
    <submittedName>
        <fullName evidence="2">Uncharacterized protein</fullName>
    </submittedName>
</protein>
<evidence type="ECO:0000256" key="1">
    <source>
        <dbReference type="SAM" id="MobiDB-lite"/>
    </source>
</evidence>
<reference evidence="2" key="1">
    <citation type="submission" date="2020-11" db="EMBL/GenBank/DDBJ databases">
        <authorList>
            <consortium name="DOE Joint Genome Institute"/>
            <person name="Ahrendt S."/>
            <person name="Riley R."/>
            <person name="Andreopoulos W."/>
            <person name="Labutti K."/>
            <person name="Pangilinan J."/>
            <person name="Ruiz-Duenas F.J."/>
            <person name="Barrasa J.M."/>
            <person name="Sanchez-Garcia M."/>
            <person name="Camarero S."/>
            <person name="Miyauchi S."/>
            <person name="Serrano A."/>
            <person name="Linde D."/>
            <person name="Babiker R."/>
            <person name="Drula E."/>
            <person name="Ayuso-Fernandez I."/>
            <person name="Pacheco R."/>
            <person name="Padilla G."/>
            <person name="Ferreira P."/>
            <person name="Barriuso J."/>
            <person name="Kellner H."/>
            <person name="Castanera R."/>
            <person name="Alfaro M."/>
            <person name="Ramirez L."/>
            <person name="Pisabarro A.G."/>
            <person name="Kuo A."/>
            <person name="Tritt A."/>
            <person name="Lipzen A."/>
            <person name="He G."/>
            <person name="Yan M."/>
            <person name="Ng V."/>
            <person name="Cullen D."/>
            <person name="Martin F."/>
            <person name="Rosso M.-N."/>
            <person name="Henrissat B."/>
            <person name="Hibbett D."/>
            <person name="Martinez A.T."/>
            <person name="Grigoriev I.V."/>
        </authorList>
    </citation>
    <scope>NUCLEOTIDE SEQUENCE</scope>
    <source>
        <strain evidence="2">AH 40177</strain>
    </source>
</reference>
<dbReference type="AlphaFoldDB" id="A0A9P5PY28"/>
<feature type="compositionally biased region" description="Polar residues" evidence="1">
    <location>
        <begin position="1"/>
        <end position="16"/>
    </location>
</feature>